<keyword evidence="3" id="KW-1185">Reference proteome</keyword>
<evidence type="ECO:0000313" key="2">
    <source>
        <dbReference type="EMBL" id="RHZ88264.1"/>
    </source>
</evidence>
<gene>
    <name evidence="2" type="ORF">Glove_24g58</name>
</gene>
<name>A0A397JST4_9GLOM</name>
<dbReference type="EMBL" id="PQFF01000022">
    <property type="protein sequence ID" value="RHZ88264.1"/>
    <property type="molecule type" value="Genomic_DNA"/>
</dbReference>
<keyword evidence="1" id="KW-0175">Coiled coil</keyword>
<sequence length="423" mass="48750">MDPSSNSKKLSFLQLLSKLLIPNESKPKLPEIMAVKKLQTYEPRIKSFKNLLQTNFETLKASDLISQAFKKEKFKNTTLNFIKERVNLNSGWKSKNSALVTKMKKLEGELDTQKKELKTINAEFDLKNNELDVTIIKLISQNKKLEAKNLELDSRNQNLMATNAELVARIKELEASNTRINDQKKEFEASNDDLNVRNLELEALNKELTTQTKDLKSSNAELTARTTKLDDQKKELETSNYKLAAKTKELEASNVKLTSQNKEFEAANAQLAAQKVNMDSTVELYAQIKKLKSFNTELAARLKKMIASNSGLAANKKDLVVSNDELDTKINKVENLKRHSVYNTFSYLCIFLVEALKDEKINLEMFNALRDEFWNSKIPEMRDLELPILLHIFETKRKQWNQIYQTVITSMTWINFSQIWPKD</sequence>
<dbReference type="AlphaFoldDB" id="A0A397JST4"/>
<evidence type="ECO:0000256" key="1">
    <source>
        <dbReference type="SAM" id="Coils"/>
    </source>
</evidence>
<reference evidence="2 3" key="1">
    <citation type="submission" date="2018-08" db="EMBL/GenBank/DDBJ databases">
        <title>Genome and evolution of the arbuscular mycorrhizal fungus Diversispora epigaea (formerly Glomus versiforme) and its bacterial endosymbionts.</title>
        <authorList>
            <person name="Sun X."/>
            <person name="Fei Z."/>
            <person name="Harrison M."/>
        </authorList>
    </citation>
    <scope>NUCLEOTIDE SEQUENCE [LARGE SCALE GENOMIC DNA]</scope>
    <source>
        <strain evidence="2 3">IT104</strain>
    </source>
</reference>
<dbReference type="OrthoDB" id="447953at2759"/>
<organism evidence="2 3">
    <name type="scientific">Diversispora epigaea</name>
    <dbReference type="NCBI Taxonomy" id="1348612"/>
    <lineage>
        <taxon>Eukaryota</taxon>
        <taxon>Fungi</taxon>
        <taxon>Fungi incertae sedis</taxon>
        <taxon>Mucoromycota</taxon>
        <taxon>Glomeromycotina</taxon>
        <taxon>Glomeromycetes</taxon>
        <taxon>Diversisporales</taxon>
        <taxon>Diversisporaceae</taxon>
        <taxon>Diversispora</taxon>
    </lineage>
</organism>
<accession>A0A397JST4</accession>
<evidence type="ECO:0000313" key="3">
    <source>
        <dbReference type="Proteomes" id="UP000266861"/>
    </source>
</evidence>
<protein>
    <submittedName>
        <fullName evidence="2">Uncharacterized protein</fullName>
    </submittedName>
</protein>
<comment type="caution">
    <text evidence="2">The sequence shown here is derived from an EMBL/GenBank/DDBJ whole genome shotgun (WGS) entry which is preliminary data.</text>
</comment>
<dbReference type="Proteomes" id="UP000266861">
    <property type="component" value="Unassembled WGS sequence"/>
</dbReference>
<proteinExistence type="predicted"/>
<feature type="coiled-coil region" evidence="1">
    <location>
        <begin position="96"/>
        <end position="274"/>
    </location>
</feature>